<sequence>MASKQLWQWRGVTALGEIRQGSVWAENKMAAMASAGRDGVQPLSLTRRTTRKTHWRTQYSSELMQQLATLLQAGLTLSESLMLLAEQHPVAQWQAMMQDLAQRLAHGESLSDAMQQWPEAFPPLYHTLIQAGEMTGKLDYCCAHLARQQEEQHKLSQKVKKALRYPLIILLLALLVVIGMSAFVLPEFAAIYRTFNTPLPMLTQMVMAMSDGVKKGLPLIGLLTTLPFLLRPVLHRSPRWQRLRPQLLLALPVVSGLIRGQRLSQIYTVLALTQNAGIPFLQGLESVEKTLTCPWWRDVIRHMSESIATGSAIWQAMEQQKIFTPLCKQLVRTGEVSGSLDKMLGNLAHYHSEQTQQQAENLATLLEPVMLLVTGIIIGTLVVAMYLPIFHLGDAISGG</sequence>
<comment type="caution">
    <text evidence="12">The sequence shown here is derived from an EMBL/GenBank/DDBJ whole genome shotgun (WGS) entry which is preliminary data.</text>
</comment>
<evidence type="ECO:0000256" key="5">
    <source>
        <dbReference type="ARBA" id="ARBA00022519"/>
    </source>
</evidence>
<evidence type="ECO:0000256" key="8">
    <source>
        <dbReference type="ARBA" id="ARBA00023136"/>
    </source>
</evidence>
<dbReference type="AlphaFoldDB" id="A0A4R6ELB5"/>
<evidence type="ECO:0000256" key="7">
    <source>
        <dbReference type="ARBA" id="ARBA00022989"/>
    </source>
</evidence>
<proteinExistence type="inferred from homology"/>
<evidence type="ECO:0000256" key="9">
    <source>
        <dbReference type="RuleBase" id="RU003923"/>
    </source>
</evidence>
<protein>
    <submittedName>
        <fullName evidence="12">Type II secretion system protein F (GspF)</fullName>
    </submittedName>
</protein>
<dbReference type="EMBL" id="SNVX01000004">
    <property type="protein sequence ID" value="TDN59625.1"/>
    <property type="molecule type" value="Genomic_DNA"/>
</dbReference>
<dbReference type="InterPro" id="IPR001992">
    <property type="entry name" value="T2SS_GspF/T4SS_PilC_CS"/>
</dbReference>
<dbReference type="FunFam" id="1.20.81.30:FF:000001">
    <property type="entry name" value="Type II secretion system protein F"/>
    <property type="match status" value="2"/>
</dbReference>
<dbReference type="InterPro" id="IPR042094">
    <property type="entry name" value="T2SS_GspF_sf"/>
</dbReference>
<evidence type="ECO:0000313" key="12">
    <source>
        <dbReference type="EMBL" id="TDN59625.1"/>
    </source>
</evidence>
<dbReference type="PROSITE" id="PS00874">
    <property type="entry name" value="T2SP_F"/>
    <property type="match status" value="1"/>
</dbReference>
<name>A0A4R6ELB5_SCAGO</name>
<keyword evidence="7 10" id="KW-1133">Transmembrane helix</keyword>
<feature type="transmembrane region" description="Helical" evidence="10">
    <location>
        <begin position="167"/>
        <end position="195"/>
    </location>
</feature>
<dbReference type="Pfam" id="PF00482">
    <property type="entry name" value="T2SSF"/>
    <property type="match status" value="2"/>
</dbReference>
<dbReference type="PRINTS" id="PR00812">
    <property type="entry name" value="BCTERIALGSPF"/>
</dbReference>
<dbReference type="InterPro" id="IPR018076">
    <property type="entry name" value="T2SS_GspF_dom"/>
</dbReference>
<feature type="domain" description="Type II secretion system protein GspF" evidence="11">
    <location>
        <begin position="268"/>
        <end position="388"/>
    </location>
</feature>
<evidence type="ECO:0000259" key="11">
    <source>
        <dbReference type="Pfam" id="PF00482"/>
    </source>
</evidence>
<feature type="transmembrane region" description="Helical" evidence="10">
    <location>
        <begin position="215"/>
        <end position="234"/>
    </location>
</feature>
<dbReference type="PANTHER" id="PTHR30012">
    <property type="entry name" value="GENERAL SECRETION PATHWAY PROTEIN"/>
    <property type="match status" value="1"/>
</dbReference>
<dbReference type="NCBIfam" id="NF007861">
    <property type="entry name" value="PRK10573.1"/>
    <property type="match status" value="1"/>
</dbReference>
<feature type="transmembrane region" description="Helical" evidence="10">
    <location>
        <begin position="369"/>
        <end position="389"/>
    </location>
</feature>
<keyword evidence="13" id="KW-1185">Reference proteome</keyword>
<dbReference type="Proteomes" id="UP000295530">
    <property type="component" value="Unassembled WGS sequence"/>
</dbReference>
<dbReference type="RefSeq" id="WP_133461009.1">
    <property type="nucleotide sequence ID" value="NZ_SNVX01000004.1"/>
</dbReference>
<feature type="domain" description="Type II secretion system protein GspF" evidence="11">
    <location>
        <begin position="64"/>
        <end position="186"/>
    </location>
</feature>
<evidence type="ECO:0000313" key="13">
    <source>
        <dbReference type="Proteomes" id="UP000295530"/>
    </source>
</evidence>
<comment type="similarity">
    <text evidence="2 9">Belongs to the GSP F family.</text>
</comment>
<organism evidence="12 13">
    <name type="scientific">Scandinavium goeteborgense</name>
    <dbReference type="NCBI Taxonomy" id="1851514"/>
    <lineage>
        <taxon>Bacteria</taxon>
        <taxon>Pseudomonadati</taxon>
        <taxon>Pseudomonadota</taxon>
        <taxon>Gammaproteobacteria</taxon>
        <taxon>Enterobacterales</taxon>
        <taxon>Enterobacteriaceae</taxon>
        <taxon>Scandinavium</taxon>
    </lineage>
</organism>
<dbReference type="InterPro" id="IPR003004">
    <property type="entry name" value="GspF/PilC"/>
</dbReference>
<keyword evidence="5" id="KW-0997">Cell inner membrane</keyword>
<evidence type="ECO:0000256" key="2">
    <source>
        <dbReference type="ARBA" id="ARBA00005745"/>
    </source>
</evidence>
<gene>
    <name evidence="12" type="ORF">EC847_104234</name>
</gene>
<evidence type="ECO:0000256" key="10">
    <source>
        <dbReference type="SAM" id="Phobius"/>
    </source>
</evidence>
<evidence type="ECO:0000256" key="3">
    <source>
        <dbReference type="ARBA" id="ARBA00022448"/>
    </source>
</evidence>
<dbReference type="OrthoDB" id="9805682at2"/>
<reference evidence="12 13" key="1">
    <citation type="submission" date="2019-03" db="EMBL/GenBank/DDBJ databases">
        <title>Genomic analyses of the natural microbiome of Caenorhabditis elegans.</title>
        <authorList>
            <person name="Samuel B."/>
        </authorList>
    </citation>
    <scope>NUCLEOTIDE SEQUENCE [LARGE SCALE GENOMIC DNA]</scope>
    <source>
        <strain evidence="12 13">BIGb0156</strain>
    </source>
</reference>
<keyword evidence="8 10" id="KW-0472">Membrane</keyword>
<keyword evidence="4" id="KW-1003">Cell membrane</keyword>
<keyword evidence="6 9" id="KW-0812">Transmembrane</keyword>
<evidence type="ECO:0000256" key="1">
    <source>
        <dbReference type="ARBA" id="ARBA00004429"/>
    </source>
</evidence>
<evidence type="ECO:0000256" key="6">
    <source>
        <dbReference type="ARBA" id="ARBA00022692"/>
    </source>
</evidence>
<keyword evidence="3 9" id="KW-0813">Transport</keyword>
<comment type="subcellular location">
    <subcellularLocation>
        <location evidence="1 9">Cell inner membrane</location>
        <topology evidence="1 9">Multi-pass membrane protein</topology>
    </subcellularLocation>
</comment>
<dbReference type="Gene3D" id="1.20.81.30">
    <property type="entry name" value="Type II secretion system (T2SS), domain F"/>
    <property type="match status" value="2"/>
</dbReference>
<accession>A0A4R6ELB5</accession>
<dbReference type="GO" id="GO:0005886">
    <property type="term" value="C:plasma membrane"/>
    <property type="evidence" value="ECO:0007669"/>
    <property type="project" value="UniProtKB-SubCell"/>
</dbReference>
<evidence type="ECO:0000256" key="4">
    <source>
        <dbReference type="ARBA" id="ARBA00022475"/>
    </source>
</evidence>
<dbReference type="PANTHER" id="PTHR30012:SF7">
    <property type="entry name" value="PROTEIN TRANSPORT PROTEIN HOFC HOMOLOG"/>
    <property type="match status" value="1"/>
</dbReference>
<dbReference type="GO" id="GO:0015628">
    <property type="term" value="P:protein secretion by the type II secretion system"/>
    <property type="evidence" value="ECO:0007669"/>
    <property type="project" value="TreeGrafter"/>
</dbReference>